<protein>
    <submittedName>
        <fullName evidence="7">Pancreatic lipase-related protein 2</fullName>
    </submittedName>
</protein>
<keyword evidence="3" id="KW-0964">Secreted</keyword>
<accession>A0AAV4WXI0</accession>
<evidence type="ECO:0000256" key="2">
    <source>
        <dbReference type="ARBA" id="ARBA00010701"/>
    </source>
</evidence>
<reference evidence="7 8" key="1">
    <citation type="submission" date="2021-06" db="EMBL/GenBank/DDBJ databases">
        <title>Caerostris extrusa draft genome.</title>
        <authorList>
            <person name="Kono N."/>
            <person name="Arakawa K."/>
        </authorList>
    </citation>
    <scope>NUCLEOTIDE SEQUENCE [LARGE SCALE GENOMIC DNA]</scope>
</reference>
<name>A0AAV4WXI0_CAEEX</name>
<dbReference type="CDD" id="cd00707">
    <property type="entry name" value="Pancreat_lipase_like"/>
    <property type="match status" value="1"/>
</dbReference>
<sequence>MRFLTIFIILILGLCVRFVELKSNTTFSLIRRQRSIGLFKTVCYRGLGCFYTGPPFKQIPFRPISLKPLPQEIIRTEFLLFTRKNRNNPVVFPPTKLDAIFRSHFNPTAWTRILIHGYMDGSCITSWLFETKDELLRRADDNVIVVDHSTTTMLLRIIYQQSVADTRVIGVQVANLINFLHKKLGVEMKRVHIIGHSLGAHTAGYAGERLPNLGRITGLDPAGPYFRKVPRNVQLDDTDATFVDVIHSNPAPNILLDQTAFNCPHQRSYEFFLYSFNQSNCLFVGVECTSYSDFLQGKCNCGYNGEKCSIMGISATPKPPPRKRYYLEVAPERPYCLHQYQIVLYLHTMNNISKSVEIPIHLAVYGEKHKIQKENNFK</sequence>
<dbReference type="Gene3D" id="3.40.50.1820">
    <property type="entry name" value="alpha/beta hydrolase"/>
    <property type="match status" value="2"/>
</dbReference>
<dbReference type="Pfam" id="PF00151">
    <property type="entry name" value="Lipase"/>
    <property type="match status" value="2"/>
</dbReference>
<dbReference type="PANTHER" id="PTHR11610">
    <property type="entry name" value="LIPASE"/>
    <property type="match status" value="1"/>
</dbReference>
<evidence type="ECO:0000256" key="4">
    <source>
        <dbReference type="RuleBase" id="RU004262"/>
    </source>
</evidence>
<gene>
    <name evidence="7" type="primary">PNLIPRP2</name>
    <name evidence="7" type="ORF">CEXT_364841</name>
</gene>
<comment type="subcellular location">
    <subcellularLocation>
        <location evidence="1">Secreted</location>
    </subcellularLocation>
</comment>
<keyword evidence="8" id="KW-1185">Reference proteome</keyword>
<evidence type="ECO:0000259" key="6">
    <source>
        <dbReference type="Pfam" id="PF00151"/>
    </source>
</evidence>
<dbReference type="InterPro" id="IPR033906">
    <property type="entry name" value="Lipase_N"/>
</dbReference>
<feature type="signal peptide" evidence="5">
    <location>
        <begin position="1"/>
        <end position="21"/>
    </location>
</feature>
<dbReference type="Proteomes" id="UP001054945">
    <property type="component" value="Unassembled WGS sequence"/>
</dbReference>
<comment type="caution">
    <text evidence="7">The sequence shown here is derived from an EMBL/GenBank/DDBJ whole genome shotgun (WGS) entry which is preliminary data.</text>
</comment>
<dbReference type="PRINTS" id="PR00821">
    <property type="entry name" value="TAGLIPASE"/>
</dbReference>
<dbReference type="GO" id="GO:0016042">
    <property type="term" value="P:lipid catabolic process"/>
    <property type="evidence" value="ECO:0007669"/>
    <property type="project" value="TreeGrafter"/>
</dbReference>
<dbReference type="EMBL" id="BPLR01016874">
    <property type="protein sequence ID" value="GIY87028.1"/>
    <property type="molecule type" value="Genomic_DNA"/>
</dbReference>
<feature type="domain" description="Lipase" evidence="6">
    <location>
        <begin position="260"/>
        <end position="335"/>
    </location>
</feature>
<comment type="similarity">
    <text evidence="2 4">Belongs to the AB hydrolase superfamily. Lipase family.</text>
</comment>
<evidence type="ECO:0000313" key="7">
    <source>
        <dbReference type="EMBL" id="GIY87028.1"/>
    </source>
</evidence>
<feature type="domain" description="Lipase" evidence="6">
    <location>
        <begin position="41"/>
        <end position="252"/>
    </location>
</feature>
<dbReference type="SUPFAM" id="SSF53474">
    <property type="entry name" value="alpha/beta-Hydrolases"/>
    <property type="match status" value="1"/>
</dbReference>
<feature type="non-terminal residue" evidence="7">
    <location>
        <position position="378"/>
    </location>
</feature>
<dbReference type="InterPro" id="IPR000734">
    <property type="entry name" value="TAG_lipase"/>
</dbReference>
<evidence type="ECO:0000256" key="3">
    <source>
        <dbReference type="ARBA" id="ARBA00022525"/>
    </source>
</evidence>
<dbReference type="GO" id="GO:0016298">
    <property type="term" value="F:lipase activity"/>
    <property type="evidence" value="ECO:0007669"/>
    <property type="project" value="InterPro"/>
</dbReference>
<dbReference type="InterPro" id="IPR013818">
    <property type="entry name" value="Lipase"/>
</dbReference>
<dbReference type="InterPro" id="IPR029058">
    <property type="entry name" value="AB_hydrolase_fold"/>
</dbReference>
<feature type="chain" id="PRO_5043697119" evidence="5">
    <location>
        <begin position="22"/>
        <end position="378"/>
    </location>
</feature>
<organism evidence="7 8">
    <name type="scientific">Caerostris extrusa</name>
    <name type="common">Bark spider</name>
    <name type="synonym">Caerostris bankana</name>
    <dbReference type="NCBI Taxonomy" id="172846"/>
    <lineage>
        <taxon>Eukaryota</taxon>
        <taxon>Metazoa</taxon>
        <taxon>Ecdysozoa</taxon>
        <taxon>Arthropoda</taxon>
        <taxon>Chelicerata</taxon>
        <taxon>Arachnida</taxon>
        <taxon>Araneae</taxon>
        <taxon>Araneomorphae</taxon>
        <taxon>Entelegynae</taxon>
        <taxon>Araneoidea</taxon>
        <taxon>Araneidae</taxon>
        <taxon>Caerostris</taxon>
    </lineage>
</organism>
<evidence type="ECO:0000313" key="8">
    <source>
        <dbReference type="Proteomes" id="UP001054945"/>
    </source>
</evidence>
<proteinExistence type="inferred from homology"/>
<keyword evidence="5" id="KW-0732">Signal</keyword>
<dbReference type="AlphaFoldDB" id="A0AAV4WXI0"/>
<evidence type="ECO:0000256" key="1">
    <source>
        <dbReference type="ARBA" id="ARBA00004613"/>
    </source>
</evidence>
<evidence type="ECO:0000256" key="5">
    <source>
        <dbReference type="SAM" id="SignalP"/>
    </source>
</evidence>
<dbReference type="GO" id="GO:0005615">
    <property type="term" value="C:extracellular space"/>
    <property type="evidence" value="ECO:0007669"/>
    <property type="project" value="TreeGrafter"/>
</dbReference>